<gene>
    <name evidence="3" type="ORF">COCNU_02G007980</name>
</gene>
<keyword evidence="2" id="KW-1133">Transmembrane helix</keyword>
<evidence type="ECO:0000256" key="2">
    <source>
        <dbReference type="SAM" id="Phobius"/>
    </source>
</evidence>
<dbReference type="Pfam" id="PF12056">
    <property type="entry name" value="DUF3537"/>
    <property type="match status" value="1"/>
</dbReference>
<protein>
    <submittedName>
        <fullName evidence="3">Uncharacterized protein</fullName>
    </submittedName>
</protein>
<proteinExistence type="predicted"/>
<dbReference type="AlphaFoldDB" id="A0A8K0MWI2"/>
<keyword evidence="2" id="KW-0472">Membrane</keyword>
<dbReference type="EMBL" id="CM017873">
    <property type="protein sequence ID" value="KAG1330830.1"/>
    <property type="molecule type" value="Genomic_DNA"/>
</dbReference>
<evidence type="ECO:0000313" key="4">
    <source>
        <dbReference type="Proteomes" id="UP000797356"/>
    </source>
</evidence>
<dbReference type="PANTHER" id="PTHR31963:SF2">
    <property type="entry name" value="ZINC FINGER CONSTANS-LIKE PROTEIN (DUF3537)"/>
    <property type="match status" value="1"/>
</dbReference>
<dbReference type="PANTHER" id="PTHR31963">
    <property type="entry name" value="RAS GUANINE NUCLEOTIDE EXCHANGE FACTOR K"/>
    <property type="match status" value="1"/>
</dbReference>
<feature type="transmembrane region" description="Helical" evidence="2">
    <location>
        <begin position="100"/>
        <end position="118"/>
    </location>
</feature>
<evidence type="ECO:0000256" key="1">
    <source>
        <dbReference type="SAM" id="MobiDB-lite"/>
    </source>
</evidence>
<keyword evidence="4" id="KW-1185">Reference proteome</keyword>
<dbReference type="OrthoDB" id="1897957at2759"/>
<evidence type="ECO:0000313" key="3">
    <source>
        <dbReference type="EMBL" id="KAG1330830.1"/>
    </source>
</evidence>
<organism evidence="3 4">
    <name type="scientific">Cocos nucifera</name>
    <name type="common">Coconut palm</name>
    <dbReference type="NCBI Taxonomy" id="13894"/>
    <lineage>
        <taxon>Eukaryota</taxon>
        <taxon>Viridiplantae</taxon>
        <taxon>Streptophyta</taxon>
        <taxon>Embryophyta</taxon>
        <taxon>Tracheophyta</taxon>
        <taxon>Spermatophyta</taxon>
        <taxon>Magnoliopsida</taxon>
        <taxon>Liliopsida</taxon>
        <taxon>Arecaceae</taxon>
        <taxon>Arecoideae</taxon>
        <taxon>Cocoseae</taxon>
        <taxon>Attaleinae</taxon>
        <taxon>Cocos</taxon>
    </lineage>
</organism>
<dbReference type="InterPro" id="IPR021924">
    <property type="entry name" value="DUF3537"/>
</dbReference>
<comment type="caution">
    <text evidence="3">The sequence shown here is derived from an EMBL/GenBank/DDBJ whole genome shotgun (WGS) entry which is preliminary data.</text>
</comment>
<reference evidence="3" key="1">
    <citation type="journal article" date="2017" name="Gigascience">
        <title>The genome draft of coconut (Cocos nucifera).</title>
        <authorList>
            <person name="Xiao Y."/>
            <person name="Xu P."/>
            <person name="Fan H."/>
            <person name="Baudouin L."/>
            <person name="Xia W."/>
            <person name="Bocs S."/>
            <person name="Xu J."/>
            <person name="Li Q."/>
            <person name="Guo A."/>
            <person name="Zhou L."/>
            <person name="Li J."/>
            <person name="Wu Y."/>
            <person name="Ma Z."/>
            <person name="Armero A."/>
            <person name="Issali A.E."/>
            <person name="Liu N."/>
            <person name="Peng M."/>
            <person name="Yang Y."/>
        </authorList>
    </citation>
    <scope>NUCLEOTIDE SEQUENCE</scope>
    <source>
        <tissue evidence="3">Spear leaf of Hainan Tall coconut</tissue>
    </source>
</reference>
<reference evidence="3" key="2">
    <citation type="submission" date="2019-07" db="EMBL/GenBank/DDBJ databases">
        <authorList>
            <person name="Yang Y."/>
            <person name="Bocs S."/>
            <person name="Baudouin L."/>
        </authorList>
    </citation>
    <scope>NUCLEOTIDE SEQUENCE</scope>
    <source>
        <tissue evidence="3">Spear leaf of Hainan Tall coconut</tissue>
    </source>
</reference>
<dbReference type="Proteomes" id="UP000797356">
    <property type="component" value="Chromosome 2"/>
</dbReference>
<accession>A0A8K0MWI2</accession>
<feature type="transmembrane region" description="Helical" evidence="2">
    <location>
        <begin position="59"/>
        <end position="80"/>
    </location>
</feature>
<sequence>MGDNSETPTLAEDPPAPPRVLSPSRVPLLNPDETLLGRGLQRLRSFLAAVGFYHRSSRLALVVSGFAFALFGIAGPVASICLSRCSGGSCEEYQVERFEICVFVSDVTLAAVCLICISRNLSKYGIRRFLFVDQQHGQAVRFQIQYFRKIQVGRRSFSLKSSCS</sequence>
<name>A0A8K0MWI2_COCNU</name>
<keyword evidence="2" id="KW-0812">Transmembrane</keyword>
<feature type="region of interest" description="Disordered" evidence="1">
    <location>
        <begin position="1"/>
        <end position="24"/>
    </location>
</feature>